<proteinExistence type="predicted"/>
<accession>A0A2B7WE85</accession>
<comment type="caution">
    <text evidence="1">The sequence shown here is derived from an EMBL/GenBank/DDBJ whole genome shotgun (WGS) entry which is preliminary data.</text>
</comment>
<reference evidence="1 2" key="1">
    <citation type="submission" date="2017-10" db="EMBL/GenBank/DDBJ databases">
        <title>Comparative genomics in systemic dimorphic fungi from Ajellomycetaceae.</title>
        <authorList>
            <person name="Munoz J.F."/>
            <person name="Mcewen J.G."/>
            <person name="Clay O.K."/>
            <person name="Cuomo C.A."/>
        </authorList>
    </citation>
    <scope>NUCLEOTIDE SEQUENCE [LARGE SCALE GENOMIC DNA]</scope>
    <source>
        <strain evidence="1 2">UAMH130</strain>
    </source>
</reference>
<gene>
    <name evidence="1" type="ORF">GX51_08337</name>
</gene>
<sequence length="352" mass="40651">MRAMGKAIFRHYYNRDIIQWNNAKTTITVKGTEIILQHLYAFINKTICQTTTEFCDLIQVEENYLTKYSPSNFRDNWAYDSNGFGPTITFKPRDLNTPMDFLQSGLWRLMDRLDKTSCSFIKIVNGQLTVDPSTTKQFHTFCRRIDKFLLTLAVLFVMVSGLPMRGQELLKIKHLNDTTTLRNILLHFDHILLLNEYNKSESIKDKPMVIARYLPEQIGRIVIAYLTELKPLRDLCVSIFKTQNPQSNDLSHHLAPLFFSSPEHPEFTTEMVSGHMGYLTESELGVRVKMAKWRHLAIAIYRMFLEQKATKIDNATKEQLVSIFQTGHSEDTSNHHYAVTADMLAGTTDQTL</sequence>
<dbReference type="EMBL" id="PDNC01000379">
    <property type="protein sequence ID" value="PGG94904.1"/>
    <property type="molecule type" value="Genomic_DNA"/>
</dbReference>
<protein>
    <submittedName>
        <fullName evidence="1">Uncharacterized protein</fullName>
    </submittedName>
</protein>
<feature type="non-terminal residue" evidence="1">
    <location>
        <position position="352"/>
    </location>
</feature>
<dbReference type="AlphaFoldDB" id="A0A2B7WE85"/>
<dbReference type="Proteomes" id="UP000224080">
    <property type="component" value="Unassembled WGS sequence"/>
</dbReference>
<evidence type="ECO:0000313" key="2">
    <source>
        <dbReference type="Proteomes" id="UP000224080"/>
    </source>
</evidence>
<name>A0A2B7WE85_9EURO</name>
<evidence type="ECO:0000313" key="1">
    <source>
        <dbReference type="EMBL" id="PGG94904.1"/>
    </source>
</evidence>
<dbReference type="STRING" id="2060905.A0A2B7WE85"/>
<keyword evidence="2" id="KW-1185">Reference proteome</keyword>
<organism evidence="1 2">
    <name type="scientific">Blastomyces parvus</name>
    <dbReference type="NCBI Taxonomy" id="2060905"/>
    <lineage>
        <taxon>Eukaryota</taxon>
        <taxon>Fungi</taxon>
        <taxon>Dikarya</taxon>
        <taxon>Ascomycota</taxon>
        <taxon>Pezizomycotina</taxon>
        <taxon>Eurotiomycetes</taxon>
        <taxon>Eurotiomycetidae</taxon>
        <taxon>Onygenales</taxon>
        <taxon>Ajellomycetaceae</taxon>
        <taxon>Blastomyces</taxon>
    </lineage>
</organism>
<dbReference type="OrthoDB" id="4160772at2759"/>